<dbReference type="PANTHER" id="PTHR39179">
    <property type="entry name" value="SPORE COAT PROTEIN I"/>
    <property type="match status" value="1"/>
</dbReference>
<dbReference type="InterPro" id="IPR047175">
    <property type="entry name" value="CotS-like"/>
</dbReference>
<dbReference type="Gene3D" id="3.90.1200.10">
    <property type="match status" value="1"/>
</dbReference>
<protein>
    <submittedName>
        <fullName evidence="2">Spore coat protein CotS</fullName>
    </submittedName>
</protein>
<dbReference type="PANTHER" id="PTHR39179:SF1">
    <property type="entry name" value="SPORE COAT PROTEIN I"/>
    <property type="match status" value="1"/>
</dbReference>
<dbReference type="EMBL" id="JXSU01000006">
    <property type="protein sequence ID" value="KIS25105.1"/>
    <property type="molecule type" value="Genomic_DNA"/>
</dbReference>
<comment type="caution">
    <text evidence="2">The sequence shown here is derived from an EMBL/GenBank/DDBJ whole genome shotgun (WGS) entry which is preliminary data.</text>
</comment>
<dbReference type="RefSeq" id="WP_003487935.1">
    <property type="nucleotide sequence ID" value="NZ_JXSU01000006.1"/>
</dbReference>
<keyword evidence="1" id="KW-0175">Coiled coil</keyword>
<dbReference type="Proteomes" id="UP000032250">
    <property type="component" value="Unassembled WGS sequence"/>
</dbReference>
<evidence type="ECO:0000256" key="1">
    <source>
        <dbReference type="SAM" id="Coils"/>
    </source>
</evidence>
<keyword evidence="2" id="KW-0946">Virion</keyword>
<dbReference type="AlphaFoldDB" id="A0A0D1BXP6"/>
<feature type="coiled-coil region" evidence="1">
    <location>
        <begin position="73"/>
        <end position="103"/>
    </location>
</feature>
<accession>A0A0D1BXP6</accession>
<dbReference type="PATRIC" id="fig|1379739.3.peg.414"/>
<evidence type="ECO:0000313" key="2">
    <source>
        <dbReference type="EMBL" id="KIS25105.1"/>
    </source>
</evidence>
<name>A0A0D1BXP6_CLOBO</name>
<reference evidence="2 3" key="1">
    <citation type="submission" date="2014-06" db="EMBL/GenBank/DDBJ databases">
        <title>Genome characterization of distinct group I Clostridium botulinum lineages.</title>
        <authorList>
            <person name="Giordani F."/>
            <person name="Anselmo A."/>
            <person name="Fillo S."/>
            <person name="Palozzi A.M."/>
            <person name="Fortunato A."/>
            <person name="Gentile B."/>
            <person name="Ciammaruconi A."/>
            <person name="Anniballi F."/>
            <person name="De Medici D."/>
            <person name="Lista F."/>
        </authorList>
    </citation>
    <scope>NUCLEOTIDE SEQUENCE [LARGE SCALE GENOMIC DNA]</scope>
    <source>
        <strain evidence="2 3">B2 450</strain>
    </source>
</reference>
<proteinExistence type="predicted"/>
<keyword evidence="2" id="KW-0167">Capsid protein</keyword>
<evidence type="ECO:0000313" key="3">
    <source>
        <dbReference type="Proteomes" id="UP000032250"/>
    </source>
</evidence>
<organism evidence="2 3">
    <name type="scientific">Clostridium botulinum B2 450</name>
    <dbReference type="NCBI Taxonomy" id="1379739"/>
    <lineage>
        <taxon>Bacteria</taxon>
        <taxon>Bacillati</taxon>
        <taxon>Bacillota</taxon>
        <taxon>Clostridia</taxon>
        <taxon>Eubacteriales</taxon>
        <taxon>Clostridiaceae</taxon>
        <taxon>Clostridium</taxon>
    </lineage>
</organism>
<dbReference type="GO" id="GO:0042601">
    <property type="term" value="C:endospore-forming forespore"/>
    <property type="evidence" value="ECO:0007669"/>
    <property type="project" value="TreeGrafter"/>
</dbReference>
<sequence>MDSLKKITDISHYLKSKDINIIEDFKDDHRQLNNLSEELVTEQLEVISFFHKNTLGNKSYIRGGIKNKTGIIIEKYKLDLKKINKYVRNLKDKKSNNTDLEKLILDYMPNYINRAEKVIENIYENGYINLVWRSMERKEICLGKTYFNNIRYNKEIEVIDISKCSYNMVEMDCIELLYKVNKKNSSLNIEKLCKNFCEFESLNDESYKFILYMLSYPYSIIKCCTKYMKEKDLNKEKHYMDRFNKAMKLDSNSFF</sequence>
<dbReference type="OrthoDB" id="1928514at2"/>
<dbReference type="HOGENOM" id="CLU_089578_0_0_9"/>
<gene>
    <name evidence="2" type="ORF">N495_00570</name>
</gene>